<protein>
    <submittedName>
        <fullName evidence="3">Uncharacterized protein</fullName>
    </submittedName>
</protein>
<name>A1ZSP4_MICM2</name>
<feature type="compositionally biased region" description="Basic and acidic residues" evidence="1">
    <location>
        <begin position="238"/>
        <end position="248"/>
    </location>
</feature>
<dbReference type="EMBL" id="AAWS01000032">
    <property type="protein sequence ID" value="EAY26624.1"/>
    <property type="molecule type" value="Genomic_DNA"/>
</dbReference>
<dbReference type="AlphaFoldDB" id="A1ZSP4"/>
<feature type="compositionally biased region" description="Basic and acidic residues" evidence="1">
    <location>
        <begin position="138"/>
        <end position="148"/>
    </location>
</feature>
<feature type="compositionally biased region" description="Basic residues" evidence="1">
    <location>
        <begin position="541"/>
        <end position="553"/>
    </location>
</feature>
<feature type="region of interest" description="Disordered" evidence="1">
    <location>
        <begin position="211"/>
        <end position="266"/>
    </location>
</feature>
<feature type="compositionally biased region" description="Basic and acidic residues" evidence="1">
    <location>
        <begin position="257"/>
        <end position="266"/>
    </location>
</feature>
<feature type="region of interest" description="Disordered" evidence="1">
    <location>
        <begin position="530"/>
        <end position="553"/>
    </location>
</feature>
<feature type="compositionally biased region" description="Polar residues" evidence="1">
    <location>
        <begin position="149"/>
        <end position="169"/>
    </location>
</feature>
<keyword evidence="2" id="KW-0472">Membrane</keyword>
<accession>A1ZSP4</accession>
<proteinExistence type="predicted"/>
<keyword evidence="2" id="KW-1133">Transmembrane helix</keyword>
<organism evidence="3 4">
    <name type="scientific">Microscilla marina ATCC 23134</name>
    <dbReference type="NCBI Taxonomy" id="313606"/>
    <lineage>
        <taxon>Bacteria</taxon>
        <taxon>Pseudomonadati</taxon>
        <taxon>Bacteroidota</taxon>
        <taxon>Cytophagia</taxon>
        <taxon>Cytophagales</taxon>
        <taxon>Microscillaceae</taxon>
        <taxon>Microscilla</taxon>
    </lineage>
</organism>
<keyword evidence="4" id="KW-1185">Reference proteome</keyword>
<evidence type="ECO:0000256" key="2">
    <source>
        <dbReference type="SAM" id="Phobius"/>
    </source>
</evidence>
<feature type="transmembrane region" description="Helical" evidence="2">
    <location>
        <begin position="97"/>
        <end position="118"/>
    </location>
</feature>
<keyword evidence="2" id="KW-0812">Transmembrane</keyword>
<sequence length="553" mass="61724">MKDIGGNEHIDYFDQDTILDYIDGRLSDEDRTLFEQQMQQDETLQLTVEGIKGFYTEEQKDRPYLENLMNESEEALRGTLANAEAKTVALAARRRNVIGISVAACVALLMVLSVPRLLDNTKDKSSNEAIGATTGKDMAPKVEQKPTIETESTTAKKSNENAAETSNKNLDLKGNTDLLTNRVIALSKKKNQGGGNSPEKIKTDGNVVTEEDIESKEMMTPPPPPPTIGLVPRKTTSKAKDDKSRETIKTTGVSKESVNKEEKEQYNKIAKKNKLSSFDAVRSAKKRSKHRKGIERKKRTQNAYMRGRSVAKNDFNNQELAIKYRAPGKLHLWVFADDANLNYYTLMKVGRDVATQTGMQLTSKKRGIEAFVSQQWGSLISSQQLNSNDVVWVYYLGKNSGQLNAAVNRLNNALIHSSAALKLVMVDNGNQQINYANYARLDEINKNTGQSPVQTQGIKAIEKPKADNAYQKLFLGTSGDITILSNKPGSKAYPGLFTQNLLQALQSIRSDQRKGIDWKAVLKQVDKQTRKQSKALGKTQKIQKRKMKIKKSY</sequence>
<dbReference type="RefSeq" id="WP_002700641.1">
    <property type="nucleotide sequence ID" value="NZ_AAWS01000032.1"/>
</dbReference>
<gene>
    <name evidence="3" type="ORF">M23134_06153</name>
</gene>
<dbReference type="Proteomes" id="UP000004095">
    <property type="component" value="Unassembled WGS sequence"/>
</dbReference>
<feature type="region of interest" description="Disordered" evidence="1">
    <location>
        <begin position="121"/>
        <end position="174"/>
    </location>
</feature>
<evidence type="ECO:0000313" key="4">
    <source>
        <dbReference type="Proteomes" id="UP000004095"/>
    </source>
</evidence>
<comment type="caution">
    <text evidence="3">The sequence shown here is derived from an EMBL/GenBank/DDBJ whole genome shotgun (WGS) entry which is preliminary data.</text>
</comment>
<reference evidence="3 4" key="1">
    <citation type="submission" date="2007-01" db="EMBL/GenBank/DDBJ databases">
        <authorList>
            <person name="Haygood M."/>
            <person name="Podell S."/>
            <person name="Anderson C."/>
            <person name="Hopkinson B."/>
            <person name="Roe K."/>
            <person name="Barbeau K."/>
            <person name="Gaasterland T."/>
            <person name="Ferriera S."/>
            <person name="Johnson J."/>
            <person name="Kravitz S."/>
            <person name="Beeson K."/>
            <person name="Sutton G."/>
            <person name="Rogers Y.-H."/>
            <person name="Friedman R."/>
            <person name="Frazier M."/>
            <person name="Venter J.C."/>
        </authorList>
    </citation>
    <scope>NUCLEOTIDE SEQUENCE [LARGE SCALE GENOMIC DNA]</scope>
    <source>
        <strain evidence="3 4">ATCC 23134</strain>
    </source>
</reference>
<evidence type="ECO:0000256" key="1">
    <source>
        <dbReference type="SAM" id="MobiDB-lite"/>
    </source>
</evidence>
<evidence type="ECO:0000313" key="3">
    <source>
        <dbReference type="EMBL" id="EAY26624.1"/>
    </source>
</evidence>